<gene>
    <name evidence="1" type="ORF">BDA99DRAFT_272408</name>
</gene>
<dbReference type="AlphaFoldDB" id="A0AAD5PHL9"/>
<comment type="caution">
    <text evidence="1">The sequence shown here is derived from an EMBL/GenBank/DDBJ whole genome shotgun (WGS) entry which is preliminary data.</text>
</comment>
<evidence type="ECO:0000313" key="2">
    <source>
        <dbReference type="Proteomes" id="UP001209540"/>
    </source>
</evidence>
<evidence type="ECO:0000313" key="1">
    <source>
        <dbReference type="EMBL" id="KAI9272626.1"/>
    </source>
</evidence>
<name>A0AAD5PHL9_9FUNG</name>
<dbReference type="EMBL" id="JAIXMP010000005">
    <property type="protein sequence ID" value="KAI9272626.1"/>
    <property type="molecule type" value="Genomic_DNA"/>
</dbReference>
<keyword evidence="2" id="KW-1185">Reference proteome</keyword>
<sequence>MPLTDLSCADVKKKKIKKNMDDRYYLNCYDVPLKKKFYRSYSNIASSTTYTQERQIVEGQFFHCPYKGCTNFQYKLTPLYQHIRKIHDQDFPTLRTAKQYKYIFKNQNDQFILFDENSRNSLNDGEHLFVAYEMWYRDKNPKKEKVTMVYCPFIDCKMRCFTLYTMFQHFEEIHEMELPPAILTVISQPIPSNKSLMLKTIPNGKLIDLFEETKSKNSLKPREQFSIVFSTSLE</sequence>
<proteinExistence type="predicted"/>
<accession>A0AAD5PHL9</accession>
<protein>
    <submittedName>
        <fullName evidence="1">Uncharacterized protein</fullName>
    </submittedName>
</protein>
<organism evidence="1 2">
    <name type="scientific">Phascolomyces articulosus</name>
    <dbReference type="NCBI Taxonomy" id="60185"/>
    <lineage>
        <taxon>Eukaryota</taxon>
        <taxon>Fungi</taxon>
        <taxon>Fungi incertae sedis</taxon>
        <taxon>Mucoromycota</taxon>
        <taxon>Mucoromycotina</taxon>
        <taxon>Mucoromycetes</taxon>
        <taxon>Mucorales</taxon>
        <taxon>Lichtheimiaceae</taxon>
        <taxon>Phascolomyces</taxon>
    </lineage>
</organism>
<reference evidence="1" key="2">
    <citation type="submission" date="2023-02" db="EMBL/GenBank/DDBJ databases">
        <authorList>
            <consortium name="DOE Joint Genome Institute"/>
            <person name="Mondo S.J."/>
            <person name="Chang Y."/>
            <person name="Wang Y."/>
            <person name="Ahrendt S."/>
            <person name="Andreopoulos W."/>
            <person name="Barry K."/>
            <person name="Beard J."/>
            <person name="Benny G.L."/>
            <person name="Blankenship S."/>
            <person name="Bonito G."/>
            <person name="Cuomo C."/>
            <person name="Desiro A."/>
            <person name="Gervers K.A."/>
            <person name="Hundley H."/>
            <person name="Kuo A."/>
            <person name="LaButti K."/>
            <person name="Lang B.F."/>
            <person name="Lipzen A."/>
            <person name="O'Donnell K."/>
            <person name="Pangilinan J."/>
            <person name="Reynolds N."/>
            <person name="Sandor L."/>
            <person name="Smith M.W."/>
            <person name="Tsang A."/>
            <person name="Grigoriev I.V."/>
            <person name="Stajich J.E."/>
            <person name="Spatafora J.W."/>
        </authorList>
    </citation>
    <scope>NUCLEOTIDE SEQUENCE</scope>
    <source>
        <strain evidence="1">RSA 2281</strain>
    </source>
</reference>
<reference evidence="1" key="1">
    <citation type="journal article" date="2022" name="IScience">
        <title>Evolution of zygomycete secretomes and the origins of terrestrial fungal ecologies.</title>
        <authorList>
            <person name="Chang Y."/>
            <person name="Wang Y."/>
            <person name="Mondo S."/>
            <person name="Ahrendt S."/>
            <person name="Andreopoulos W."/>
            <person name="Barry K."/>
            <person name="Beard J."/>
            <person name="Benny G.L."/>
            <person name="Blankenship S."/>
            <person name="Bonito G."/>
            <person name="Cuomo C."/>
            <person name="Desiro A."/>
            <person name="Gervers K.A."/>
            <person name="Hundley H."/>
            <person name="Kuo A."/>
            <person name="LaButti K."/>
            <person name="Lang B.F."/>
            <person name="Lipzen A."/>
            <person name="O'Donnell K."/>
            <person name="Pangilinan J."/>
            <person name="Reynolds N."/>
            <person name="Sandor L."/>
            <person name="Smith M.E."/>
            <person name="Tsang A."/>
            <person name="Grigoriev I.V."/>
            <person name="Stajich J.E."/>
            <person name="Spatafora J.W."/>
        </authorList>
    </citation>
    <scope>NUCLEOTIDE SEQUENCE</scope>
    <source>
        <strain evidence="1">RSA 2281</strain>
    </source>
</reference>
<dbReference type="Proteomes" id="UP001209540">
    <property type="component" value="Unassembled WGS sequence"/>
</dbReference>